<dbReference type="Pfam" id="PF12796">
    <property type="entry name" value="Ank_2"/>
    <property type="match status" value="2"/>
</dbReference>
<dbReference type="GeneID" id="19015564"/>
<name>K8EEK7_9CHLO</name>
<evidence type="ECO:0000313" key="2">
    <source>
        <dbReference type="Proteomes" id="UP000198341"/>
    </source>
</evidence>
<dbReference type="KEGG" id="bpg:Bathy05g00600"/>
<dbReference type="Proteomes" id="UP000198341">
    <property type="component" value="Chromosome 5"/>
</dbReference>
<evidence type="ECO:0008006" key="3">
    <source>
        <dbReference type="Google" id="ProtNLM"/>
    </source>
</evidence>
<gene>
    <name evidence="1" type="ORF">Bathy05g00600</name>
</gene>
<dbReference type="InterPro" id="IPR036770">
    <property type="entry name" value="Ankyrin_rpt-contain_sf"/>
</dbReference>
<dbReference type="AlphaFoldDB" id="K8EEK7"/>
<evidence type="ECO:0000313" key="1">
    <source>
        <dbReference type="EMBL" id="CCO16537.1"/>
    </source>
</evidence>
<dbReference type="PANTHER" id="PTHR46586">
    <property type="entry name" value="ANKYRIN REPEAT-CONTAINING PROTEIN"/>
    <property type="match status" value="1"/>
</dbReference>
<sequence>MSNKITTRQAKKRRLAERDHPLWELVVNNDDISLTHIVPKLNVTDVKFLYETNKASRALIKRAPREIKSHIRKKFRIEEMSSISTLECAWEKRPPWLKDERDFCTKVAETNKLELLKWIREEKKCKWDGWTMSSAASQGNLEMIKYCVANECPVDERACTCAARNGHLEVLKYLREEVKAPVNGKVIKIAACHGDLELIRYLVENKCAGWENGYLDALDIIAKHGHFQCLKYLHEEVKLPLNGRMIDFAANRGHLEMIRYLVGKKCEGWEDGCREALSSAVYCGEVECLKYLHEEIKVPFDQDDEDSTMDLALRGGSTNVEMFKYLIENNCPIEIPHMICSCLIGYQSSHHHGGRKPKGRCNFMLLECLKYLHEEAKMPLTEDTMIEAAGFGEIEIMRYLVEKKCPISSDGRALSRAAEDGDLESVKYLFEIGTPVNINAQRWLSTWGYTPDMYMGPERAERFLEKAGDDGEYPHLWSR</sequence>
<protein>
    <recommendedName>
        <fullName evidence="3">Ankyrin repeat protein</fullName>
    </recommendedName>
</protein>
<dbReference type="InterPro" id="IPR052050">
    <property type="entry name" value="SecEffector_AnkRepeat"/>
</dbReference>
<organism evidence="1 2">
    <name type="scientific">Bathycoccus prasinos</name>
    <dbReference type="NCBI Taxonomy" id="41875"/>
    <lineage>
        <taxon>Eukaryota</taxon>
        <taxon>Viridiplantae</taxon>
        <taxon>Chlorophyta</taxon>
        <taxon>Mamiellophyceae</taxon>
        <taxon>Mamiellales</taxon>
        <taxon>Bathycoccaceae</taxon>
        <taxon>Bathycoccus</taxon>
    </lineage>
</organism>
<accession>K8EEK7</accession>
<dbReference type="PANTHER" id="PTHR46586:SF3">
    <property type="entry name" value="ANKYRIN REPEAT-CONTAINING PROTEIN"/>
    <property type="match status" value="1"/>
</dbReference>
<keyword evidence="2" id="KW-1185">Reference proteome</keyword>
<dbReference type="EMBL" id="FO082274">
    <property type="protein sequence ID" value="CCO16537.1"/>
    <property type="molecule type" value="Genomic_DNA"/>
</dbReference>
<dbReference type="SMART" id="SM00248">
    <property type="entry name" value="ANK"/>
    <property type="match status" value="5"/>
</dbReference>
<proteinExistence type="predicted"/>
<dbReference type="OrthoDB" id="20872at2759"/>
<dbReference type="Gene3D" id="1.25.40.20">
    <property type="entry name" value="Ankyrin repeat-containing domain"/>
    <property type="match status" value="3"/>
</dbReference>
<dbReference type="RefSeq" id="XP_007512979.1">
    <property type="nucleotide sequence ID" value="XM_007512917.1"/>
</dbReference>
<reference evidence="1 2" key="1">
    <citation type="submission" date="2011-10" db="EMBL/GenBank/DDBJ databases">
        <authorList>
            <person name="Genoscope - CEA"/>
        </authorList>
    </citation>
    <scope>NUCLEOTIDE SEQUENCE [LARGE SCALE GENOMIC DNA]</scope>
    <source>
        <strain evidence="1 2">RCC 1105</strain>
    </source>
</reference>
<dbReference type="Pfam" id="PF13637">
    <property type="entry name" value="Ank_4"/>
    <property type="match status" value="1"/>
</dbReference>
<dbReference type="InterPro" id="IPR002110">
    <property type="entry name" value="Ankyrin_rpt"/>
</dbReference>
<dbReference type="SUPFAM" id="SSF48403">
    <property type="entry name" value="Ankyrin repeat"/>
    <property type="match status" value="1"/>
</dbReference>